<proteinExistence type="predicted"/>
<dbReference type="SMART" id="SM00355">
    <property type="entry name" value="ZnF_C2H2"/>
    <property type="match status" value="4"/>
</dbReference>
<dbReference type="GO" id="GO:0005667">
    <property type="term" value="C:transcription regulator complex"/>
    <property type="evidence" value="ECO:0007669"/>
    <property type="project" value="TreeGrafter"/>
</dbReference>
<reference evidence="10" key="1">
    <citation type="submission" date="2023-07" db="EMBL/GenBank/DDBJ databases">
        <authorList>
            <consortium name="AG Swart"/>
            <person name="Singh M."/>
            <person name="Singh A."/>
            <person name="Seah K."/>
            <person name="Emmerich C."/>
        </authorList>
    </citation>
    <scope>NUCLEOTIDE SEQUENCE</scope>
    <source>
        <strain evidence="10">DP1</strain>
    </source>
</reference>
<dbReference type="GO" id="GO:0008270">
    <property type="term" value="F:zinc ion binding"/>
    <property type="evidence" value="ECO:0007669"/>
    <property type="project" value="UniProtKB-KW"/>
</dbReference>
<keyword evidence="11" id="KW-1185">Reference proteome</keyword>
<dbReference type="InterPro" id="IPR036236">
    <property type="entry name" value="Znf_C2H2_sf"/>
</dbReference>
<keyword evidence="2" id="KW-0479">Metal-binding</keyword>
<evidence type="ECO:0000256" key="3">
    <source>
        <dbReference type="ARBA" id="ARBA00022737"/>
    </source>
</evidence>
<dbReference type="PANTHER" id="PTHR14003:SF19">
    <property type="entry name" value="YY2 TRANSCRIPTION FACTOR"/>
    <property type="match status" value="1"/>
</dbReference>
<keyword evidence="6" id="KW-0238">DNA-binding</keyword>
<evidence type="ECO:0000256" key="7">
    <source>
        <dbReference type="ARBA" id="ARBA00023242"/>
    </source>
</evidence>
<dbReference type="PANTHER" id="PTHR14003">
    <property type="entry name" value="TRANSCRIPTIONAL REPRESSOR PROTEIN YY"/>
    <property type="match status" value="1"/>
</dbReference>
<evidence type="ECO:0000256" key="6">
    <source>
        <dbReference type="ARBA" id="ARBA00023125"/>
    </source>
</evidence>
<evidence type="ECO:0000256" key="2">
    <source>
        <dbReference type="ARBA" id="ARBA00022723"/>
    </source>
</evidence>
<dbReference type="Pfam" id="PF00096">
    <property type="entry name" value="zf-C2H2"/>
    <property type="match status" value="4"/>
</dbReference>
<evidence type="ECO:0000256" key="4">
    <source>
        <dbReference type="ARBA" id="ARBA00022771"/>
    </source>
</evidence>
<feature type="domain" description="C2H2-type" evidence="9">
    <location>
        <begin position="118"/>
        <end position="147"/>
    </location>
</feature>
<evidence type="ECO:0000259" key="9">
    <source>
        <dbReference type="PROSITE" id="PS50157"/>
    </source>
</evidence>
<keyword evidence="5" id="KW-0862">Zinc</keyword>
<evidence type="ECO:0000256" key="5">
    <source>
        <dbReference type="ARBA" id="ARBA00022833"/>
    </source>
</evidence>
<evidence type="ECO:0000256" key="8">
    <source>
        <dbReference type="PROSITE-ProRule" id="PRU00042"/>
    </source>
</evidence>
<dbReference type="InterPro" id="IPR013087">
    <property type="entry name" value="Znf_C2H2_type"/>
</dbReference>
<organism evidence="10 11">
    <name type="scientific">Euplotes crassus</name>
    <dbReference type="NCBI Taxonomy" id="5936"/>
    <lineage>
        <taxon>Eukaryota</taxon>
        <taxon>Sar</taxon>
        <taxon>Alveolata</taxon>
        <taxon>Ciliophora</taxon>
        <taxon>Intramacronucleata</taxon>
        <taxon>Spirotrichea</taxon>
        <taxon>Hypotrichia</taxon>
        <taxon>Euplotida</taxon>
        <taxon>Euplotidae</taxon>
        <taxon>Moneuplotes</taxon>
    </lineage>
</organism>
<gene>
    <name evidence="10" type="ORF">ECRASSUSDP1_LOCUS1453</name>
</gene>
<evidence type="ECO:0000313" key="11">
    <source>
        <dbReference type="Proteomes" id="UP001295684"/>
    </source>
</evidence>
<dbReference type="GO" id="GO:0000785">
    <property type="term" value="C:chromatin"/>
    <property type="evidence" value="ECO:0007669"/>
    <property type="project" value="TreeGrafter"/>
</dbReference>
<protein>
    <recommendedName>
        <fullName evidence="9">C2H2-type domain-containing protein</fullName>
    </recommendedName>
</protein>
<dbReference type="EMBL" id="CAMPGE010001373">
    <property type="protein sequence ID" value="CAI2360155.1"/>
    <property type="molecule type" value="Genomic_DNA"/>
</dbReference>
<comment type="caution">
    <text evidence="10">The sequence shown here is derived from an EMBL/GenBank/DDBJ whole genome shotgun (WGS) entry which is preliminary data.</text>
</comment>
<comment type="subcellular location">
    <subcellularLocation>
        <location evidence="1">Nucleus</location>
    </subcellularLocation>
</comment>
<keyword evidence="4 8" id="KW-0863">Zinc-finger</keyword>
<evidence type="ECO:0000256" key="1">
    <source>
        <dbReference type="ARBA" id="ARBA00004123"/>
    </source>
</evidence>
<dbReference type="FunFam" id="3.30.160.60:FF:000125">
    <property type="entry name" value="Putative zinc finger protein 143"/>
    <property type="match status" value="2"/>
</dbReference>
<dbReference type="Gene3D" id="3.30.160.60">
    <property type="entry name" value="Classic Zinc Finger"/>
    <property type="match status" value="4"/>
</dbReference>
<sequence>MYSDEEQGDFLDEVVRTPAELEREEFERKRKGTLHGGARRDALMGHKKMSRPGFGNNKRNLRQDSRGIVSKHKPYKVKTNQAQKEFKLSQCNVPGCGKIFHDASSLRKHMMTHGERQYVCAVEGCGKRFLDNSKLKRHQLVHTGEKPFKCEVCGKCFSLDFNLRTHLRTHTGEKPYICTYPGCGKRFTQSSNLTAHEKTHR</sequence>
<dbReference type="AlphaFoldDB" id="A0AAD1U2G3"/>
<accession>A0AAD1U2G3</accession>
<keyword evidence="7" id="KW-0539">Nucleus</keyword>
<evidence type="ECO:0000313" key="10">
    <source>
        <dbReference type="EMBL" id="CAI2360155.1"/>
    </source>
</evidence>
<dbReference type="FunFam" id="3.30.160.60:FF:000104">
    <property type="entry name" value="Transcriptional repressor protein YY1"/>
    <property type="match status" value="1"/>
</dbReference>
<dbReference type="GO" id="GO:0031519">
    <property type="term" value="C:PcG protein complex"/>
    <property type="evidence" value="ECO:0007669"/>
    <property type="project" value="TreeGrafter"/>
</dbReference>
<dbReference type="Proteomes" id="UP001295684">
    <property type="component" value="Unassembled WGS sequence"/>
</dbReference>
<dbReference type="PROSITE" id="PS50157">
    <property type="entry name" value="ZINC_FINGER_C2H2_2"/>
    <property type="match status" value="4"/>
</dbReference>
<name>A0AAD1U2G3_EUPCR</name>
<dbReference type="PROSITE" id="PS00028">
    <property type="entry name" value="ZINC_FINGER_C2H2_1"/>
    <property type="match status" value="4"/>
</dbReference>
<feature type="domain" description="C2H2-type" evidence="9">
    <location>
        <begin position="176"/>
        <end position="201"/>
    </location>
</feature>
<dbReference type="SUPFAM" id="SSF57667">
    <property type="entry name" value="beta-beta-alpha zinc fingers"/>
    <property type="match status" value="3"/>
</dbReference>
<feature type="domain" description="C2H2-type" evidence="9">
    <location>
        <begin position="148"/>
        <end position="175"/>
    </location>
</feature>
<dbReference type="GO" id="GO:0000978">
    <property type="term" value="F:RNA polymerase II cis-regulatory region sequence-specific DNA binding"/>
    <property type="evidence" value="ECO:0007669"/>
    <property type="project" value="TreeGrafter"/>
</dbReference>
<feature type="domain" description="C2H2-type" evidence="9">
    <location>
        <begin position="89"/>
        <end position="118"/>
    </location>
</feature>
<keyword evidence="3" id="KW-0677">Repeat</keyword>
<dbReference type="GO" id="GO:0000981">
    <property type="term" value="F:DNA-binding transcription factor activity, RNA polymerase II-specific"/>
    <property type="evidence" value="ECO:0007669"/>
    <property type="project" value="TreeGrafter"/>
</dbReference>